<feature type="region of interest" description="Disordered" evidence="1">
    <location>
        <begin position="657"/>
        <end position="678"/>
    </location>
</feature>
<dbReference type="RefSeq" id="WP_284365327.1">
    <property type="nucleotide sequence ID" value="NZ_BSNI01000002.1"/>
</dbReference>
<keyword evidence="4" id="KW-1185">Reference proteome</keyword>
<proteinExistence type="predicted"/>
<dbReference type="PANTHER" id="PTHR42895:SF1">
    <property type="entry name" value="IRON-SULFUR CLUSTER PROTEIN"/>
    <property type="match status" value="1"/>
</dbReference>
<dbReference type="Gene3D" id="3.10.20.30">
    <property type="match status" value="1"/>
</dbReference>
<dbReference type="InterPro" id="IPR012675">
    <property type="entry name" value="Beta-grasp_dom_sf"/>
</dbReference>
<dbReference type="SUPFAM" id="SSF54292">
    <property type="entry name" value="2Fe-2S ferredoxin-like"/>
    <property type="match status" value="1"/>
</dbReference>
<feature type="domain" description="2Fe-2S ferredoxin-type" evidence="2">
    <location>
        <begin position="8"/>
        <end position="112"/>
    </location>
</feature>
<dbReference type="Gene3D" id="3.10.20.880">
    <property type="match status" value="1"/>
</dbReference>
<accession>A0ABQ5UVM2</accession>
<dbReference type="CDD" id="cd00207">
    <property type="entry name" value="fer2"/>
    <property type="match status" value="1"/>
</dbReference>
<dbReference type="InterPro" id="IPR036010">
    <property type="entry name" value="2Fe-2S_ferredoxin-like_sf"/>
</dbReference>
<comment type="caution">
    <text evidence="3">The sequence shown here is derived from an EMBL/GenBank/DDBJ whole genome shotgun (WGS) entry which is preliminary data.</text>
</comment>
<dbReference type="InterPro" id="IPR052911">
    <property type="entry name" value="Corrinoid_activation_enz"/>
</dbReference>
<protein>
    <submittedName>
        <fullName evidence="3">Ferredoxin</fullName>
    </submittedName>
</protein>
<dbReference type="EMBL" id="BSNI01000002">
    <property type="protein sequence ID" value="GLQ18410.1"/>
    <property type="molecule type" value="Genomic_DNA"/>
</dbReference>
<organism evidence="3 4">
    <name type="scientific">Maritalea porphyrae</name>
    <dbReference type="NCBI Taxonomy" id="880732"/>
    <lineage>
        <taxon>Bacteria</taxon>
        <taxon>Pseudomonadati</taxon>
        <taxon>Pseudomonadota</taxon>
        <taxon>Alphaproteobacteria</taxon>
        <taxon>Hyphomicrobiales</taxon>
        <taxon>Devosiaceae</taxon>
        <taxon>Maritalea</taxon>
    </lineage>
</organism>
<dbReference type="Pfam" id="PF17650">
    <property type="entry name" value="RACo_linker"/>
    <property type="match status" value="1"/>
</dbReference>
<sequence length="678" mass="73288">MNAQQTDALVVFQPSGRKGRFPVGTPLLDAARELGVYVESVCGGRGICGKCQVSVAEGHFAKFNIESRENALSEKGFKEQRYDEKRGLADGHRLSCSATLQGDVVIEIPDAFKVAGQTIRKDADTIGMVRQPAVRLYYVEVEKPDMHNPLGDAERLIKAIRERFDLGEISVAHHLKRDLQKLLRKANWEVTVAIHNPDQRPEIVAIFPGYSENLSGLAVDIGSTTIAAHLTDLMSGEILASAGVANPQIRFGEDLMSRVSYVMMNDNGQENLTKAVVDAVNGLVDQLLELAGKDRESLLDAVFVANPVMHHLFLGWDPTEIGQAPFALVQSDAVHCSAADIGLNMPQGASVYLLPLIAGHVGADAAAVLLAQHPETAPHPTLVVDVGTNAEIALWDGRQLLAASSPTGPAFEGAETSCGQRAAPGAIERIRIDRETLKCRYKIIGTEEWSDHPEFAEKSKETGVTGICGSGIIEIIGEMLLAGILSQDGIIRSPQNEVEEAVLKPNGRTWSFIVNEGTPHIEVTQNDVRAIQLAKAALYAGVKLLMQKSGITEVGEIRLAGAFGSYINPAYAMLLGLVPDCDVDKVKAVGNAAGQGALIALLDVNARERIEETVRQVTKVETALEASFQDLFVAAMGLPNSQDPFVRTRAHFEMQDFVPAESTNEGGRPRRRGRNRSR</sequence>
<dbReference type="InterPro" id="IPR042259">
    <property type="entry name" value="Raco-like_middle_sf"/>
</dbReference>
<gene>
    <name evidence="3" type="ORF">GCM10007879_26590</name>
</gene>
<evidence type="ECO:0000256" key="1">
    <source>
        <dbReference type="SAM" id="MobiDB-lite"/>
    </source>
</evidence>
<dbReference type="Gene3D" id="3.30.420.480">
    <property type="entry name" value="Domain of unknown function (DUF4445)"/>
    <property type="match status" value="1"/>
</dbReference>
<reference evidence="3" key="2">
    <citation type="submission" date="2023-01" db="EMBL/GenBank/DDBJ databases">
        <title>Draft genome sequence of Maritalea porphyrae strain NBRC 107169.</title>
        <authorList>
            <person name="Sun Q."/>
            <person name="Mori K."/>
        </authorList>
    </citation>
    <scope>NUCLEOTIDE SEQUENCE</scope>
    <source>
        <strain evidence="3">NBRC 107169</strain>
    </source>
</reference>
<dbReference type="InterPro" id="IPR027980">
    <property type="entry name" value="RACo_C"/>
</dbReference>
<evidence type="ECO:0000313" key="4">
    <source>
        <dbReference type="Proteomes" id="UP001161405"/>
    </source>
</evidence>
<dbReference type="SUPFAM" id="SSF53067">
    <property type="entry name" value="Actin-like ATPase domain"/>
    <property type="match status" value="1"/>
</dbReference>
<dbReference type="PANTHER" id="PTHR42895">
    <property type="entry name" value="IRON-SULFUR CLUSTER-BINDING PROTEIN-RELATED"/>
    <property type="match status" value="1"/>
</dbReference>
<dbReference type="Pfam" id="PF14574">
    <property type="entry name" value="RACo_C_ter"/>
    <property type="match status" value="1"/>
</dbReference>
<dbReference type="InterPro" id="IPR043129">
    <property type="entry name" value="ATPase_NBD"/>
</dbReference>
<feature type="compositionally biased region" description="Basic residues" evidence="1">
    <location>
        <begin position="669"/>
        <end position="678"/>
    </location>
</feature>
<dbReference type="InterPro" id="IPR001041">
    <property type="entry name" value="2Fe-2S_ferredoxin-type"/>
</dbReference>
<dbReference type="Proteomes" id="UP001161405">
    <property type="component" value="Unassembled WGS sequence"/>
</dbReference>
<name>A0ABQ5UVM2_9HYPH</name>
<dbReference type="Pfam" id="PF17651">
    <property type="entry name" value="Raco_middle"/>
    <property type="match status" value="1"/>
</dbReference>
<evidence type="ECO:0000259" key="2">
    <source>
        <dbReference type="PROSITE" id="PS51085"/>
    </source>
</evidence>
<dbReference type="InterPro" id="IPR040506">
    <property type="entry name" value="RACo_linker"/>
</dbReference>
<reference evidence="3" key="1">
    <citation type="journal article" date="2014" name="Int. J. Syst. Evol. Microbiol.">
        <title>Complete genome of a new Firmicutes species belonging to the dominant human colonic microbiota ('Ruminococcus bicirculans') reveals two chromosomes and a selective capacity to utilize plant glucans.</title>
        <authorList>
            <consortium name="NISC Comparative Sequencing Program"/>
            <person name="Wegmann U."/>
            <person name="Louis P."/>
            <person name="Goesmann A."/>
            <person name="Henrissat B."/>
            <person name="Duncan S.H."/>
            <person name="Flint H.J."/>
        </authorList>
    </citation>
    <scope>NUCLEOTIDE SEQUENCE</scope>
    <source>
        <strain evidence="3">NBRC 107169</strain>
    </source>
</reference>
<dbReference type="Pfam" id="PF00111">
    <property type="entry name" value="Fer2"/>
    <property type="match status" value="1"/>
</dbReference>
<dbReference type="PROSITE" id="PS51085">
    <property type="entry name" value="2FE2S_FER_2"/>
    <property type="match status" value="1"/>
</dbReference>
<dbReference type="InterPro" id="IPR041414">
    <property type="entry name" value="Raco-like_middle"/>
</dbReference>
<evidence type="ECO:0000313" key="3">
    <source>
        <dbReference type="EMBL" id="GLQ18410.1"/>
    </source>
</evidence>